<evidence type="ECO:0000256" key="3">
    <source>
        <dbReference type="HAMAP-Rule" id="MF_01121"/>
    </source>
</evidence>
<dbReference type="Gene3D" id="3.30.1600.10">
    <property type="entry name" value="SIR2/SIRT2 'Small Domain"/>
    <property type="match status" value="1"/>
</dbReference>
<comment type="similarity">
    <text evidence="3">Belongs to the sirtuin family. Class III subfamily.</text>
</comment>
<dbReference type="PROSITE" id="PS50305">
    <property type="entry name" value="SIRTUIN"/>
    <property type="match status" value="1"/>
</dbReference>
<dbReference type="InterPro" id="IPR050134">
    <property type="entry name" value="NAD-dep_sirtuin_deacylases"/>
</dbReference>
<dbReference type="HAMAP" id="MF_01121">
    <property type="entry name" value="Sirtuin_ClassIII"/>
    <property type="match status" value="1"/>
</dbReference>
<feature type="binding site" evidence="3">
    <location>
        <position position="227"/>
    </location>
    <ligand>
        <name>NAD(+)</name>
        <dbReference type="ChEBI" id="CHEBI:57540"/>
    </ligand>
</feature>
<dbReference type="InterPro" id="IPR029035">
    <property type="entry name" value="DHS-like_NAD/FAD-binding_dom"/>
</dbReference>
<comment type="function">
    <text evidence="3">NAD-dependent lysine deacetylase and desuccinylase that specifically removes acetyl and succinyl groups on target proteins. Modulates the activities of several proteins which are inactive in their acylated form.</text>
</comment>
<feature type="domain" description="Deacetylase sirtuin-type" evidence="5">
    <location>
        <begin position="1"/>
        <end position="241"/>
    </location>
</feature>
<dbReference type="NCBIfam" id="NF001753">
    <property type="entry name" value="PRK00481.1-3"/>
    <property type="match status" value="1"/>
</dbReference>
<keyword evidence="1" id="KW-0808">Transferase</keyword>
<dbReference type="GO" id="GO:0036055">
    <property type="term" value="F:protein-succinyllysine desuccinylase activity"/>
    <property type="evidence" value="ECO:0007669"/>
    <property type="project" value="UniProtKB-UniRule"/>
</dbReference>
<protein>
    <recommendedName>
        <fullName evidence="3">NAD-dependent protein deacylase</fullName>
        <ecNumber evidence="3">2.3.1.286</ecNumber>
    </recommendedName>
    <alternativeName>
        <fullName evidence="3">Regulatory protein SIR2 homolog</fullName>
    </alternativeName>
</protein>
<feature type="binding site" evidence="3 4">
    <location>
        <position position="113"/>
    </location>
    <ligand>
        <name>Zn(2+)</name>
        <dbReference type="ChEBI" id="CHEBI:29105"/>
    </ligand>
</feature>
<feature type="binding site" evidence="3">
    <location>
        <position position="53"/>
    </location>
    <ligand>
        <name>substrate</name>
    </ligand>
</feature>
<feature type="binding site" evidence="3 4">
    <location>
        <position position="116"/>
    </location>
    <ligand>
        <name>Zn(2+)</name>
        <dbReference type="ChEBI" id="CHEBI:29105"/>
    </ligand>
</feature>
<accession>A0A290XHA0</accession>
<dbReference type="KEGG" id="lum:CNR27_14275"/>
<keyword evidence="3" id="KW-0963">Cytoplasm</keyword>
<dbReference type="GO" id="GO:0008270">
    <property type="term" value="F:zinc ion binding"/>
    <property type="evidence" value="ECO:0007669"/>
    <property type="project" value="UniProtKB-UniRule"/>
</dbReference>
<comment type="domain">
    <text evidence="3">2 residues (Tyr-53 and Arg-56) present in a large hydrophobic pocket are probably involved in substrate specificity. They are important for desuccinylation activity, but dispensable for deacetylation activity.</text>
</comment>
<feature type="binding site" evidence="3">
    <location>
        <position position="56"/>
    </location>
    <ligand>
        <name>substrate</name>
    </ligand>
</feature>
<proteinExistence type="inferred from homology"/>
<keyword evidence="3 4" id="KW-0479">Metal-binding</keyword>
<dbReference type="PANTHER" id="PTHR11085:SF4">
    <property type="entry name" value="NAD-DEPENDENT PROTEIN DEACYLASE"/>
    <property type="match status" value="1"/>
</dbReference>
<dbReference type="EMBL" id="CP023406">
    <property type="protein sequence ID" value="ATD68453.1"/>
    <property type="molecule type" value="Genomic_DNA"/>
</dbReference>
<dbReference type="RefSeq" id="WP_096299818.1">
    <property type="nucleotide sequence ID" value="NZ_CP023406.1"/>
</dbReference>
<dbReference type="PANTHER" id="PTHR11085">
    <property type="entry name" value="NAD-DEPENDENT PROTEIN DEACYLASE SIRTUIN-5, MITOCHONDRIAL-RELATED"/>
    <property type="match status" value="1"/>
</dbReference>
<reference evidence="7" key="1">
    <citation type="submission" date="2017-09" db="EMBL/GenBank/DDBJ databases">
        <title>Luteimonas liuhanmingii sp.nov., isolated from the intestinal contents of Tibetan Plateau Pika in Yushu, Qinghai Province, China.</title>
        <authorList>
            <person name="Gui Z."/>
        </authorList>
    </citation>
    <scope>NUCLEOTIDE SEQUENCE [LARGE SCALE GENOMIC DNA]</scope>
    <source>
        <strain evidence="7">100111</strain>
    </source>
</reference>
<dbReference type="OrthoDB" id="9800582at2"/>
<dbReference type="AlphaFoldDB" id="A0A290XHA0"/>
<feature type="active site" description="Proton acceptor" evidence="3 4">
    <location>
        <position position="105"/>
    </location>
</feature>
<comment type="catalytic activity">
    <reaction evidence="3">
        <text>N(6)-acetyl-L-lysyl-[protein] + NAD(+) + H2O = 2''-O-acetyl-ADP-D-ribose + nicotinamide + L-lysyl-[protein]</text>
        <dbReference type="Rhea" id="RHEA:43636"/>
        <dbReference type="Rhea" id="RHEA-COMP:9752"/>
        <dbReference type="Rhea" id="RHEA-COMP:10731"/>
        <dbReference type="ChEBI" id="CHEBI:15377"/>
        <dbReference type="ChEBI" id="CHEBI:17154"/>
        <dbReference type="ChEBI" id="CHEBI:29969"/>
        <dbReference type="ChEBI" id="CHEBI:57540"/>
        <dbReference type="ChEBI" id="CHEBI:61930"/>
        <dbReference type="ChEBI" id="CHEBI:83767"/>
        <dbReference type="EC" id="2.3.1.286"/>
    </reaction>
</comment>
<sequence>MRIVVLSGAGISAASGVPTFRDALTGLWARFDPERLATEAAFRADPALVWGWYRWRAAMVAAAAPNAAHADVAALADDGHALTVVTQNVDDLHERGGARDVLHLHGRLLASRCIDCGARATPDPILLAPASPAGGQRETPPSCDRCGAAFRPDVVWFGEALPVDAWEAASRAIEACDLLVVVGTSSLVWPAAGLPDRALRLGTPVLEINPQPTPLSPRATAHWALTATAGMAQLRARLSAGAWDVAGALRFD</sequence>
<comment type="subcellular location">
    <subcellularLocation>
        <location evidence="3">Cytoplasm</location>
    </subcellularLocation>
</comment>
<gene>
    <name evidence="3" type="primary">cobB</name>
    <name evidence="6" type="ORF">CNR27_14275</name>
</gene>
<keyword evidence="3 4" id="KW-0862">Zinc</keyword>
<evidence type="ECO:0000256" key="1">
    <source>
        <dbReference type="ARBA" id="ARBA00022679"/>
    </source>
</evidence>
<dbReference type="SUPFAM" id="SSF52467">
    <property type="entry name" value="DHS-like NAD/FAD-binding domain"/>
    <property type="match status" value="1"/>
</dbReference>
<evidence type="ECO:0000313" key="7">
    <source>
        <dbReference type="Proteomes" id="UP000218968"/>
    </source>
</evidence>
<feature type="binding site" evidence="3 4">
    <location>
        <position position="146"/>
    </location>
    <ligand>
        <name>Zn(2+)</name>
        <dbReference type="ChEBI" id="CHEBI:29105"/>
    </ligand>
</feature>
<keyword evidence="7" id="KW-1185">Reference proteome</keyword>
<feature type="binding site" evidence="3">
    <location>
        <begin position="87"/>
        <end position="90"/>
    </location>
    <ligand>
        <name>NAD(+)</name>
        <dbReference type="ChEBI" id="CHEBI:57540"/>
    </ligand>
</feature>
<dbReference type="InterPro" id="IPR026591">
    <property type="entry name" value="Sirtuin_cat_small_dom_sf"/>
</dbReference>
<dbReference type="GO" id="GO:0070403">
    <property type="term" value="F:NAD+ binding"/>
    <property type="evidence" value="ECO:0007669"/>
    <property type="project" value="UniProtKB-UniRule"/>
</dbReference>
<evidence type="ECO:0000256" key="4">
    <source>
        <dbReference type="PROSITE-ProRule" id="PRU00236"/>
    </source>
</evidence>
<dbReference type="InterPro" id="IPR027546">
    <property type="entry name" value="Sirtuin_class_III"/>
</dbReference>
<evidence type="ECO:0000256" key="2">
    <source>
        <dbReference type="ARBA" id="ARBA00023027"/>
    </source>
</evidence>
<keyword evidence="2 3" id="KW-0520">NAD</keyword>
<comment type="catalytic activity">
    <reaction evidence="3">
        <text>N(6)-succinyl-L-lysyl-[protein] + NAD(+) + H2O = 2''-O-succinyl-ADP-D-ribose + nicotinamide + L-lysyl-[protein]</text>
        <dbReference type="Rhea" id="RHEA:47668"/>
        <dbReference type="Rhea" id="RHEA-COMP:9752"/>
        <dbReference type="Rhea" id="RHEA-COMP:11877"/>
        <dbReference type="ChEBI" id="CHEBI:15377"/>
        <dbReference type="ChEBI" id="CHEBI:17154"/>
        <dbReference type="ChEBI" id="CHEBI:29969"/>
        <dbReference type="ChEBI" id="CHEBI:57540"/>
        <dbReference type="ChEBI" id="CHEBI:87830"/>
        <dbReference type="ChEBI" id="CHEBI:87832"/>
    </reaction>
</comment>
<comment type="caution">
    <text evidence="3">Lacks conserved residue(s) required for the propagation of feature annotation.</text>
</comment>
<dbReference type="Gene3D" id="3.40.50.1220">
    <property type="entry name" value="TPP-binding domain"/>
    <property type="match status" value="1"/>
</dbReference>
<dbReference type="InterPro" id="IPR026590">
    <property type="entry name" value="Ssirtuin_cat_dom"/>
</dbReference>
<comment type="cofactor">
    <cofactor evidence="3">
        <name>Zn(2+)</name>
        <dbReference type="ChEBI" id="CHEBI:29105"/>
    </cofactor>
    <text evidence="3">Binds 1 zinc ion per subunit.</text>
</comment>
<dbReference type="GO" id="GO:0005737">
    <property type="term" value="C:cytoplasm"/>
    <property type="evidence" value="ECO:0007669"/>
    <property type="project" value="UniProtKB-SubCell"/>
</dbReference>
<dbReference type="InterPro" id="IPR003000">
    <property type="entry name" value="Sirtuin"/>
</dbReference>
<feature type="binding site" evidence="3">
    <location>
        <begin position="209"/>
        <end position="211"/>
    </location>
    <ligand>
        <name>NAD(+)</name>
        <dbReference type="ChEBI" id="CHEBI:57540"/>
    </ligand>
</feature>
<organism evidence="6 7">
    <name type="scientific">Luteimonas chenhongjianii</name>
    <dbReference type="NCBI Taxonomy" id="2006110"/>
    <lineage>
        <taxon>Bacteria</taxon>
        <taxon>Pseudomonadati</taxon>
        <taxon>Pseudomonadota</taxon>
        <taxon>Gammaproteobacteria</taxon>
        <taxon>Lysobacterales</taxon>
        <taxon>Lysobacteraceae</taxon>
        <taxon>Luteimonas</taxon>
    </lineage>
</organism>
<dbReference type="GO" id="GO:0017136">
    <property type="term" value="F:histone deacetylase activity, NAD-dependent"/>
    <property type="evidence" value="ECO:0007669"/>
    <property type="project" value="TreeGrafter"/>
</dbReference>
<dbReference type="EC" id="2.3.1.286" evidence="3"/>
<evidence type="ECO:0000313" key="6">
    <source>
        <dbReference type="EMBL" id="ATD68453.1"/>
    </source>
</evidence>
<feature type="binding site" evidence="3">
    <location>
        <begin position="183"/>
        <end position="185"/>
    </location>
    <ligand>
        <name>NAD(+)</name>
        <dbReference type="ChEBI" id="CHEBI:57540"/>
    </ligand>
</feature>
<dbReference type="Pfam" id="PF02146">
    <property type="entry name" value="SIR2"/>
    <property type="match status" value="1"/>
</dbReference>
<evidence type="ECO:0000259" key="5">
    <source>
        <dbReference type="PROSITE" id="PS50305"/>
    </source>
</evidence>
<dbReference type="Proteomes" id="UP000218968">
    <property type="component" value="Chromosome"/>
</dbReference>
<name>A0A290XHA0_9GAMM</name>
<dbReference type="GO" id="GO:0036054">
    <property type="term" value="F:protein-malonyllysine demalonylase activity"/>
    <property type="evidence" value="ECO:0007669"/>
    <property type="project" value="InterPro"/>
</dbReference>
<feature type="binding site" evidence="3 4">
    <location>
        <position position="143"/>
    </location>
    <ligand>
        <name>Zn(2+)</name>
        <dbReference type="ChEBI" id="CHEBI:29105"/>
    </ligand>
</feature>